<feature type="region of interest" description="Disordered" evidence="1">
    <location>
        <begin position="1410"/>
        <end position="1439"/>
    </location>
</feature>
<gene>
    <name evidence="2" type="ORF">M9Y10_005627</name>
</gene>
<keyword evidence="3" id="KW-1185">Reference proteome</keyword>
<reference evidence="2 3" key="1">
    <citation type="submission" date="2024-04" db="EMBL/GenBank/DDBJ databases">
        <title>Tritrichomonas musculus Genome.</title>
        <authorList>
            <person name="Alves-Ferreira E."/>
            <person name="Grigg M."/>
            <person name="Lorenzi H."/>
            <person name="Galac M."/>
        </authorList>
    </citation>
    <scope>NUCLEOTIDE SEQUENCE [LARGE SCALE GENOMIC DNA]</scope>
    <source>
        <strain evidence="2 3">EAF2021</strain>
    </source>
</reference>
<accession>A0ABR2JC95</accession>
<proteinExistence type="predicted"/>
<feature type="compositionally biased region" description="Polar residues" evidence="1">
    <location>
        <begin position="1457"/>
        <end position="1474"/>
    </location>
</feature>
<name>A0ABR2JC95_9EUKA</name>
<protein>
    <submittedName>
        <fullName evidence="2">Uncharacterized protein</fullName>
    </submittedName>
</protein>
<evidence type="ECO:0000256" key="1">
    <source>
        <dbReference type="SAM" id="MobiDB-lite"/>
    </source>
</evidence>
<organism evidence="2 3">
    <name type="scientific">Tritrichomonas musculus</name>
    <dbReference type="NCBI Taxonomy" id="1915356"/>
    <lineage>
        <taxon>Eukaryota</taxon>
        <taxon>Metamonada</taxon>
        <taxon>Parabasalia</taxon>
        <taxon>Tritrichomonadida</taxon>
        <taxon>Tritrichomonadidae</taxon>
        <taxon>Tritrichomonas</taxon>
    </lineage>
</organism>
<evidence type="ECO:0000313" key="2">
    <source>
        <dbReference type="EMBL" id="KAK8875461.1"/>
    </source>
</evidence>
<feature type="compositionally biased region" description="Basic and acidic residues" evidence="1">
    <location>
        <begin position="1416"/>
        <end position="1429"/>
    </location>
</feature>
<dbReference type="EMBL" id="JAPFFF010000012">
    <property type="protein sequence ID" value="KAK8875461.1"/>
    <property type="molecule type" value="Genomic_DNA"/>
</dbReference>
<sequence length="2064" mass="237180">MSENILELQIRNLFSSFSKNATEILTTIQNGGANYQLADFYKYLQGYFDDLSKFRDILQNTASIASEAPFGSIKIFYDLLPHINATSEKQPNLNTLNTFIAFIRQPQPQIDWSNQHSRYGIALYVEVLAAIFCLEIVENADFSSPRKQQDAKQIYTFIKTIISTNITDPQYNKFRTISASIFANVLFYLSKVDPSIYNQALDYLKNNSSFKDYTDDKPSIYFNLYSKIYFRDVHDLDKNIRKQISQLSKSANKAIKQNYDLHCAIYKFLTNFVGNLCMSDDSFRNPKGLINDVYPQAKSMLSTNYSGPAFECFAILITFAVKAHDLSKHLQDFTKYAKSPDHSFRLLNSYIIFLIGINYKAIYHNGEQYTPDFHIIKDLHIVNEMFDSVYDNSSVFAPHQDLMTEFIVQIAAADIQSFILTKLPEKIFRHKSLFLQDHGQAIFGAARVLIHSAYHFPIDEKKRLHLINYFQEKALTLASNYDPTAVDNWTKTVSKLRVFLIRSFVESVTLHHNNINELYYYNQSESIPLTYTRPTAKTVVTAVINRWKKMFSSDLASLPLFQDEDHQLKTFNPDIVNHLILPSAICIVPIAKPSLLCIEDLAMNLYSESADVSAASIRSLQAIIHLSENNDIVEEIMDYVDHFINKRTISSNEVLFRTIYTIELILDSICYKKFSISEKHRLMFNKAACIGLCSANYDIRLHGYNIGKYISRNSNKPSVCDIFDNYSEDISYITKIDVLSSISYKNYSTSDTSSFNDYDLMQSKFLFLYQFEIAAFASKLREKLDKDDLSAIRKTIIDFIKNTFSTNPSSQKKYIDELYIANLIIFLFNSCTKSEYKSLAKLADLFIEIMNDDQVNQKNRQSPYFALLAEIDAEICLTMVSSYSKLDEHFLLPLLFSLRRRIDNKEVRLTNELTLLILSFLERTFDLFQSNSFSHTKLTFTAPKPNNCILEEQLHSFLEFSKTMFGFLRYNNQRDPPSPFNRVSVFSKATKPNNKESLYLKDSIDLKDSNDSNENNDSNEPAFKVNLDLDSWQIFLLNIGGCDNHLGKSAQNTLTSLMRVFPVSEKIYSQFLHNLQLFDMNAKVINSLLIQSILYMQYSYKYMLCDFIINESHIKMSYFKALASLFREASSVDQVIKDVEKSMRNEPTLQDKSFYDIIYKHAGSLLALSFYYILLSDGLERGAGFRVLQSISIGLAISRNNISPKLCHRIEELRPHIVNSQHSNTALESCASLSKVLASEFSFLSEQFVFSIFTVISKEESLSLIVLPWIKSINLSSVNNHQKVITPTESYFTMFTADTFITCLLSLPSSKNVLRIIAKVIEEQEKDSLDIFEFIFIKIFTSKLHKKSNAKRYATIIVYLYTLYPEKVLKMLMNILSFDYWQYNRVQFNKMDALFDISKFLSQLAGMSTASSTDKVPTDGDSHNSDKKKPTSSSKQEESMVDFYQNSNGSILMNTPINSHSNPNYGSNQSFTKNVQEDDDGDEEDDDIYKTTVTFVLSIMLYCVNEKKEPFESFLPDLVLFSYVNINEYPSMCLPILSALLPFDGSDDEELHNFILQLDLPVRERLSVQSLAWGLCCGDLDIALNGLAFFRFVGLEVTDDIVDAVLKSLFVVSSVLYERTHKIQVPAEKQWLYQVLDMKKEPDYRLTMCYVENLINILSMAEPRKDVFYTVTSILNLSGDDTSSVLNASIIYITKMLSSPDFAHKMSKEEFPNDFKGLIPMIASCCFDQNTTNYFFDFFRVIQNSKSDLKQLGYNAKETKYLYEIIETIMNVIDSEKSQTVLTENSLSKYPVRDLNIILMLLTQFLFKMKGNHQPLIYDLCVQILATNVDDEYVEMLARPIKADKNFSNFHSITELLKAINKHGVEIAQQPFLGSKLSFPKLSFKIDYAKSMGEEKNPSKDNTINETFPYLMPSDTGFLNCPIMSTIKTSVERVLAQPFTDWSDLMFKCCSIELEEKVIDDKKQLMFKYVNRETFKKWTHEIALYVDDDDDKVVLYNIEPPQLPKPKEVMDEQEKIDTMEINTIDTVTTDLFLPTSDLIESIGHDDVFKGLNLPTVVNAQIGLY</sequence>
<evidence type="ECO:0000313" key="3">
    <source>
        <dbReference type="Proteomes" id="UP001470230"/>
    </source>
</evidence>
<dbReference type="Proteomes" id="UP001470230">
    <property type="component" value="Unassembled WGS sequence"/>
</dbReference>
<comment type="caution">
    <text evidence="2">The sequence shown here is derived from an EMBL/GenBank/DDBJ whole genome shotgun (WGS) entry which is preliminary data.</text>
</comment>
<feature type="region of interest" description="Disordered" evidence="1">
    <location>
        <begin position="1457"/>
        <end position="1484"/>
    </location>
</feature>